<feature type="binding site" evidence="2">
    <location>
        <position position="60"/>
    </location>
    <ligand>
        <name>Fe cation</name>
        <dbReference type="ChEBI" id="CHEBI:24875"/>
    </ligand>
</feature>
<dbReference type="CDD" id="cd02247">
    <property type="entry name" value="cupin_pirin_C"/>
    <property type="match status" value="1"/>
</dbReference>
<reference evidence="6" key="1">
    <citation type="submission" date="2006-10" db="EMBL/GenBank/DDBJ databases">
        <authorList>
            <person name="Amadeo P."/>
            <person name="Zhao Q."/>
            <person name="Wortman J."/>
            <person name="Fraser-Liggett C."/>
            <person name="Carlton J."/>
        </authorList>
    </citation>
    <scope>NUCLEOTIDE SEQUENCE</scope>
    <source>
        <strain evidence="6">G3</strain>
    </source>
</reference>
<dbReference type="OMA" id="GRMRHRD"/>
<proteinExistence type="inferred from homology"/>
<evidence type="ECO:0000256" key="1">
    <source>
        <dbReference type="ARBA" id="ARBA00008416"/>
    </source>
</evidence>
<dbReference type="GO" id="GO:0046872">
    <property type="term" value="F:metal ion binding"/>
    <property type="evidence" value="ECO:0007669"/>
    <property type="project" value="UniProtKB-KW"/>
</dbReference>
<dbReference type="eggNOG" id="ENOG502QQ5A">
    <property type="taxonomic scope" value="Eukaryota"/>
</dbReference>
<reference evidence="6" key="2">
    <citation type="journal article" date="2007" name="Science">
        <title>Draft genome sequence of the sexually transmitted pathogen Trichomonas vaginalis.</title>
        <authorList>
            <person name="Carlton J.M."/>
            <person name="Hirt R.P."/>
            <person name="Silva J.C."/>
            <person name="Delcher A.L."/>
            <person name="Schatz M."/>
            <person name="Zhao Q."/>
            <person name="Wortman J.R."/>
            <person name="Bidwell S.L."/>
            <person name="Alsmark U.C.M."/>
            <person name="Besteiro S."/>
            <person name="Sicheritz-Ponten T."/>
            <person name="Noel C.J."/>
            <person name="Dacks J.B."/>
            <person name="Foster P.G."/>
            <person name="Simillion C."/>
            <person name="Van de Peer Y."/>
            <person name="Miranda-Saavedra D."/>
            <person name="Barton G.J."/>
            <person name="Westrop G.D."/>
            <person name="Mueller S."/>
            <person name="Dessi D."/>
            <person name="Fiori P.L."/>
            <person name="Ren Q."/>
            <person name="Paulsen I."/>
            <person name="Zhang H."/>
            <person name="Bastida-Corcuera F.D."/>
            <person name="Simoes-Barbosa A."/>
            <person name="Brown M.T."/>
            <person name="Hayes R.D."/>
            <person name="Mukherjee M."/>
            <person name="Okumura C.Y."/>
            <person name="Schneider R."/>
            <person name="Smith A.J."/>
            <person name="Vanacova S."/>
            <person name="Villalvazo M."/>
            <person name="Haas B.J."/>
            <person name="Pertea M."/>
            <person name="Feldblyum T.V."/>
            <person name="Utterback T.R."/>
            <person name="Shu C.L."/>
            <person name="Osoegawa K."/>
            <person name="de Jong P.J."/>
            <person name="Hrdy I."/>
            <person name="Horvathova L."/>
            <person name="Zubacova Z."/>
            <person name="Dolezal P."/>
            <person name="Malik S.B."/>
            <person name="Logsdon J.M. Jr."/>
            <person name="Henze K."/>
            <person name="Gupta A."/>
            <person name="Wang C.C."/>
            <person name="Dunne R.L."/>
            <person name="Upcroft J.A."/>
            <person name="Upcroft P."/>
            <person name="White O."/>
            <person name="Salzberg S.L."/>
            <person name="Tang P."/>
            <person name="Chiu C.-H."/>
            <person name="Lee Y.-S."/>
            <person name="Embley T.M."/>
            <person name="Coombs G.H."/>
            <person name="Mottram J.C."/>
            <person name="Tachezy J."/>
            <person name="Fraser-Liggett C.M."/>
            <person name="Johnson P.J."/>
        </authorList>
    </citation>
    <scope>NUCLEOTIDE SEQUENCE [LARGE SCALE GENOMIC DNA]</scope>
    <source>
        <strain evidence="6">G3</strain>
    </source>
</reference>
<dbReference type="Pfam" id="PF05726">
    <property type="entry name" value="Pirin_C"/>
    <property type="match status" value="1"/>
</dbReference>
<dbReference type="InterPro" id="IPR003829">
    <property type="entry name" value="Pirin_N_dom"/>
</dbReference>
<feature type="binding site" evidence="2">
    <location>
        <position position="58"/>
    </location>
    <ligand>
        <name>Fe cation</name>
        <dbReference type="ChEBI" id="CHEBI:24875"/>
    </ligand>
</feature>
<dbReference type="VEuPathDB" id="TrichDB:TVAG_169010"/>
<accession>A2EWR9</accession>
<gene>
    <name evidence="6" type="ORF">TVAG_169010</name>
</gene>
<dbReference type="InterPro" id="IPR008778">
    <property type="entry name" value="Pirin_C_dom"/>
</dbReference>
<comment type="similarity">
    <text evidence="1 3">Belongs to the pirin family.</text>
</comment>
<dbReference type="Pfam" id="PF02678">
    <property type="entry name" value="Pirin"/>
    <property type="match status" value="1"/>
</dbReference>
<dbReference type="KEGG" id="tva:4760737"/>
<dbReference type="PANTHER" id="PTHR13903:SF8">
    <property type="entry name" value="PIRIN"/>
    <property type="match status" value="1"/>
</dbReference>
<dbReference type="OrthoDB" id="198735at2759"/>
<evidence type="ECO:0000256" key="3">
    <source>
        <dbReference type="RuleBase" id="RU003457"/>
    </source>
</evidence>
<keyword evidence="7" id="KW-1185">Reference proteome</keyword>
<dbReference type="Proteomes" id="UP000001542">
    <property type="component" value="Unassembled WGS sequence"/>
</dbReference>
<dbReference type="SUPFAM" id="SSF51182">
    <property type="entry name" value="RmlC-like cupins"/>
    <property type="match status" value="1"/>
</dbReference>
<dbReference type="InterPro" id="IPR012093">
    <property type="entry name" value="Pirin"/>
</dbReference>
<feature type="domain" description="Pirin N-terminal" evidence="4">
    <location>
        <begin position="24"/>
        <end position="119"/>
    </location>
</feature>
<dbReference type="PIRSF" id="PIRSF006232">
    <property type="entry name" value="Pirin"/>
    <property type="match status" value="1"/>
</dbReference>
<evidence type="ECO:0000256" key="2">
    <source>
        <dbReference type="PIRSR" id="PIRSR006232-1"/>
    </source>
</evidence>
<dbReference type="InterPro" id="IPR011051">
    <property type="entry name" value="RmlC_Cupin_sf"/>
</dbReference>
<dbReference type="STRING" id="5722.A2EWR9"/>
<evidence type="ECO:0000259" key="4">
    <source>
        <dbReference type="Pfam" id="PF02678"/>
    </source>
</evidence>
<feature type="domain" description="Pirin C-terminal" evidence="5">
    <location>
        <begin position="173"/>
        <end position="277"/>
    </location>
</feature>
<protein>
    <submittedName>
        <fullName evidence="6">Uncharacterized BCR, YhhW family COG1741 containing protein</fullName>
    </submittedName>
</protein>
<dbReference type="EMBL" id="DS113521">
    <property type="protein sequence ID" value="EAY02899.1"/>
    <property type="molecule type" value="Genomic_DNA"/>
</dbReference>
<dbReference type="Gene3D" id="2.60.120.10">
    <property type="entry name" value="Jelly Rolls"/>
    <property type="match status" value="2"/>
</dbReference>
<feature type="binding site" evidence="2">
    <location>
        <position position="104"/>
    </location>
    <ligand>
        <name>Fe cation</name>
        <dbReference type="ChEBI" id="CHEBI:24875"/>
    </ligand>
</feature>
<comment type="cofactor">
    <cofactor evidence="2">
        <name>Fe cation</name>
        <dbReference type="ChEBI" id="CHEBI:24875"/>
    </cofactor>
    <text evidence="2">Binds 1 Fe cation per subunit.</text>
</comment>
<dbReference type="CDD" id="cd02909">
    <property type="entry name" value="cupin_pirin_N"/>
    <property type="match status" value="1"/>
</dbReference>
<name>A2EWR9_TRIV3</name>
<dbReference type="AlphaFoldDB" id="A2EWR9"/>
<evidence type="ECO:0000313" key="6">
    <source>
        <dbReference type="EMBL" id="EAY02899.1"/>
    </source>
</evidence>
<sequence length="283" mass="31319">MLRQISKIKKRFRTVDGADVSLVRVIGNADTKDYDPFLMLDAFDSTNPRDYLAGFPMHPHRGMETITYLIEGEIEHQDSLGNKGVIHGGEAQWMTAGSGIVHQEMPAAAPRMLGAQIWLNLPKVNKMVDPAYGDIKKNDMPVVQIPGGELKIIAGKFGNVTGAFKPKYVQANYFDIKLNPNAEFELDTDPNYNLFAYLFEGSADFSGDHKGSPVAEKQAVLFTKGDKLSIKAGNNGVRMIVLSAPSLHEPVAWGGPIVMNTMDELYATYEELDNDTFLKHKKN</sequence>
<keyword evidence="2" id="KW-0408">Iron</keyword>
<dbReference type="VEuPathDB" id="TrichDB:TVAGG3_0211540"/>
<organism evidence="6 7">
    <name type="scientific">Trichomonas vaginalis (strain ATCC PRA-98 / G3)</name>
    <dbReference type="NCBI Taxonomy" id="412133"/>
    <lineage>
        <taxon>Eukaryota</taxon>
        <taxon>Metamonada</taxon>
        <taxon>Parabasalia</taxon>
        <taxon>Trichomonadida</taxon>
        <taxon>Trichomonadidae</taxon>
        <taxon>Trichomonas</taxon>
    </lineage>
</organism>
<feature type="binding site" evidence="2">
    <location>
        <position position="102"/>
    </location>
    <ligand>
        <name>Fe cation</name>
        <dbReference type="ChEBI" id="CHEBI:24875"/>
    </ligand>
</feature>
<dbReference type="SMR" id="A2EWR9"/>
<keyword evidence="2" id="KW-0479">Metal-binding</keyword>
<dbReference type="PANTHER" id="PTHR13903">
    <property type="entry name" value="PIRIN-RELATED"/>
    <property type="match status" value="1"/>
</dbReference>
<evidence type="ECO:0000313" key="7">
    <source>
        <dbReference type="Proteomes" id="UP000001542"/>
    </source>
</evidence>
<dbReference type="InterPro" id="IPR014710">
    <property type="entry name" value="RmlC-like_jellyroll"/>
</dbReference>
<dbReference type="InParanoid" id="A2EWR9"/>
<evidence type="ECO:0000259" key="5">
    <source>
        <dbReference type="Pfam" id="PF05726"/>
    </source>
</evidence>